<proteinExistence type="inferred from homology"/>
<keyword evidence="8" id="KW-1185">Reference proteome</keyword>
<protein>
    <submittedName>
        <fullName evidence="7">LysR family transcriptional regulator</fullName>
    </submittedName>
</protein>
<dbReference type="SUPFAM" id="SSF53850">
    <property type="entry name" value="Periplasmic binding protein-like II"/>
    <property type="match status" value="1"/>
</dbReference>
<evidence type="ECO:0000313" key="7">
    <source>
        <dbReference type="EMBL" id="NML18233.1"/>
    </source>
</evidence>
<dbReference type="InterPro" id="IPR036388">
    <property type="entry name" value="WH-like_DNA-bd_sf"/>
</dbReference>
<dbReference type="Gene3D" id="3.40.190.10">
    <property type="entry name" value="Periplasmic binding protein-like II"/>
    <property type="match status" value="2"/>
</dbReference>
<sequence length="327" mass="35942">MKTTLDELQAFTAVLDTGSITAAADRLGQTVSGISRALGRLERKLDTTLLRRTTRRIELTEEGATFLSHARAILAAVDHAEEQMASRQRQPAGRLRVNAATPFMLHAIVPLLPAFGAQFPQIRLELDTDDLNIDLLQRRTDVAVRIGALQDSTLHARLLASSRIRVLASPAYLERHGAPDSVADLARHVLLGFTQPESLNRWPLRGEHGEEWPIVPTLSASSGETLRQLALQGAGIVCLSDFMTQADRREGRLAQVLAPHTAEVRQPIHAVYYRNVQLAARIACFLDFVAEQLSRNEELRLGPSGRPRAAAPRRTTAAASTRTRRSG</sequence>
<gene>
    <name evidence="7" type="ORF">HHL10_25015</name>
</gene>
<dbReference type="InterPro" id="IPR036390">
    <property type="entry name" value="WH_DNA-bd_sf"/>
</dbReference>
<dbReference type="GO" id="GO:0006351">
    <property type="term" value="P:DNA-templated transcription"/>
    <property type="evidence" value="ECO:0007669"/>
    <property type="project" value="TreeGrafter"/>
</dbReference>
<comment type="caution">
    <text evidence="7">The sequence shown here is derived from an EMBL/GenBank/DDBJ whole genome shotgun (WGS) entry which is preliminary data.</text>
</comment>
<dbReference type="EMBL" id="JABBFW010000029">
    <property type="protein sequence ID" value="NML18233.1"/>
    <property type="molecule type" value="Genomic_DNA"/>
</dbReference>
<dbReference type="PANTHER" id="PTHR30537">
    <property type="entry name" value="HTH-TYPE TRANSCRIPTIONAL REGULATOR"/>
    <property type="match status" value="1"/>
</dbReference>
<dbReference type="PANTHER" id="PTHR30537:SF20">
    <property type="entry name" value="TRANSCRIPTIONAL REGULATORY PROTEIN"/>
    <property type="match status" value="1"/>
</dbReference>
<evidence type="ECO:0000259" key="6">
    <source>
        <dbReference type="PROSITE" id="PS50931"/>
    </source>
</evidence>
<evidence type="ECO:0000256" key="2">
    <source>
        <dbReference type="ARBA" id="ARBA00023015"/>
    </source>
</evidence>
<dbReference type="Gene3D" id="1.10.10.10">
    <property type="entry name" value="Winged helix-like DNA-binding domain superfamily/Winged helix DNA-binding domain"/>
    <property type="match status" value="1"/>
</dbReference>
<dbReference type="GO" id="GO:0043565">
    <property type="term" value="F:sequence-specific DNA binding"/>
    <property type="evidence" value="ECO:0007669"/>
    <property type="project" value="TreeGrafter"/>
</dbReference>
<dbReference type="SUPFAM" id="SSF46785">
    <property type="entry name" value="Winged helix' DNA-binding domain"/>
    <property type="match status" value="1"/>
</dbReference>
<dbReference type="AlphaFoldDB" id="A0A848FJ19"/>
<dbReference type="PROSITE" id="PS50931">
    <property type="entry name" value="HTH_LYSR"/>
    <property type="match status" value="1"/>
</dbReference>
<organism evidence="7 8">
    <name type="scientific">Azohydromonas caseinilytica</name>
    <dbReference type="NCBI Taxonomy" id="2728836"/>
    <lineage>
        <taxon>Bacteria</taxon>
        <taxon>Pseudomonadati</taxon>
        <taxon>Pseudomonadota</taxon>
        <taxon>Betaproteobacteria</taxon>
        <taxon>Burkholderiales</taxon>
        <taxon>Sphaerotilaceae</taxon>
        <taxon>Azohydromonas</taxon>
    </lineage>
</organism>
<dbReference type="InterPro" id="IPR000847">
    <property type="entry name" value="LysR_HTH_N"/>
</dbReference>
<keyword evidence="2" id="KW-0805">Transcription regulation</keyword>
<reference evidence="7 8" key="1">
    <citation type="submission" date="2020-04" db="EMBL/GenBank/DDBJ databases">
        <title>Azohydromonas sp. isolated from soil.</title>
        <authorList>
            <person name="Dahal R.H."/>
        </authorList>
    </citation>
    <scope>NUCLEOTIDE SEQUENCE [LARGE SCALE GENOMIC DNA]</scope>
    <source>
        <strain evidence="7 8">G-1-1-14</strain>
    </source>
</reference>
<evidence type="ECO:0000256" key="5">
    <source>
        <dbReference type="SAM" id="MobiDB-lite"/>
    </source>
</evidence>
<dbReference type="FunFam" id="1.10.10.10:FF:000001">
    <property type="entry name" value="LysR family transcriptional regulator"/>
    <property type="match status" value="1"/>
</dbReference>
<dbReference type="InterPro" id="IPR058163">
    <property type="entry name" value="LysR-type_TF_proteobact-type"/>
</dbReference>
<feature type="compositionally biased region" description="Low complexity" evidence="5">
    <location>
        <begin position="302"/>
        <end position="321"/>
    </location>
</feature>
<dbReference type="RefSeq" id="WP_169163133.1">
    <property type="nucleotide sequence ID" value="NZ_JABBFW010000029.1"/>
</dbReference>
<keyword evidence="4" id="KW-0804">Transcription</keyword>
<keyword evidence="3" id="KW-0238">DNA-binding</keyword>
<feature type="domain" description="HTH lysR-type" evidence="6">
    <location>
        <begin position="3"/>
        <end position="60"/>
    </location>
</feature>
<comment type="similarity">
    <text evidence="1">Belongs to the LysR transcriptional regulatory family.</text>
</comment>
<evidence type="ECO:0000256" key="1">
    <source>
        <dbReference type="ARBA" id="ARBA00009437"/>
    </source>
</evidence>
<dbReference type="GO" id="GO:0003700">
    <property type="term" value="F:DNA-binding transcription factor activity"/>
    <property type="evidence" value="ECO:0007669"/>
    <property type="project" value="InterPro"/>
</dbReference>
<dbReference type="Proteomes" id="UP000574067">
    <property type="component" value="Unassembled WGS sequence"/>
</dbReference>
<accession>A0A848FJ19</accession>
<evidence type="ECO:0000256" key="3">
    <source>
        <dbReference type="ARBA" id="ARBA00023125"/>
    </source>
</evidence>
<feature type="region of interest" description="Disordered" evidence="5">
    <location>
        <begin position="300"/>
        <end position="327"/>
    </location>
</feature>
<evidence type="ECO:0000256" key="4">
    <source>
        <dbReference type="ARBA" id="ARBA00023163"/>
    </source>
</evidence>
<name>A0A848FJ19_9BURK</name>
<dbReference type="InterPro" id="IPR005119">
    <property type="entry name" value="LysR_subst-bd"/>
</dbReference>
<dbReference type="Pfam" id="PF00126">
    <property type="entry name" value="HTH_1"/>
    <property type="match status" value="1"/>
</dbReference>
<dbReference type="Pfam" id="PF03466">
    <property type="entry name" value="LysR_substrate"/>
    <property type="match status" value="1"/>
</dbReference>
<evidence type="ECO:0000313" key="8">
    <source>
        <dbReference type="Proteomes" id="UP000574067"/>
    </source>
</evidence>